<dbReference type="EMBL" id="CAJVPY010001745">
    <property type="protein sequence ID" value="CAG8534859.1"/>
    <property type="molecule type" value="Genomic_DNA"/>
</dbReference>
<dbReference type="OrthoDB" id="2447344at2759"/>
<name>A0A9N9AN48_9GLOM</name>
<dbReference type="Proteomes" id="UP000789405">
    <property type="component" value="Unassembled WGS sequence"/>
</dbReference>
<evidence type="ECO:0000256" key="1">
    <source>
        <dbReference type="SAM" id="MobiDB-lite"/>
    </source>
</evidence>
<proteinExistence type="predicted"/>
<sequence length="420" mass="48481">MRLDNNESYLENVSEIPSTPKTTTAENTISDNDYAIKEFIFDKAALNHAKSLVTNSSEDFEDLEQNELDIDWLALDNDTLSVIESMWTSTTNNDHVNDYELSETNIDKDSSQYVVIDYIEGHLPCCPSSAILLEEIWLAIIKFFDKKSILPKNSIDNKDVDQNFKAKPPLYFAIKAALQLENALGEVIWRSRSKVCLQKEVLEAPNTFNEFHEVSHTNRYKRKLEKQRINNVDISKRLLHGEDIWNLCIMDNIDMKKSTFVYNKIFKTPRRTAYATLRIVLQFKLPKSLSDIAAECKSKSVSGASYKFKVDLPNLVILESGKNLFDRTTKSCEEALQNVTNLLVEEFNLPDSTKFELFSETSQNTDLGFKNLFECYERGIKCLEDIYKQDIEKSEEHNTTGRRAQDVVEENIQLLPRQRY</sequence>
<evidence type="ECO:0000313" key="3">
    <source>
        <dbReference type="Proteomes" id="UP000789405"/>
    </source>
</evidence>
<dbReference type="AlphaFoldDB" id="A0A9N9AN48"/>
<evidence type="ECO:0000313" key="2">
    <source>
        <dbReference type="EMBL" id="CAG8534859.1"/>
    </source>
</evidence>
<keyword evidence="3" id="KW-1185">Reference proteome</keyword>
<comment type="caution">
    <text evidence="2">The sequence shown here is derived from an EMBL/GenBank/DDBJ whole genome shotgun (WGS) entry which is preliminary data.</text>
</comment>
<feature type="region of interest" description="Disordered" evidence="1">
    <location>
        <begin position="1"/>
        <end position="26"/>
    </location>
</feature>
<gene>
    <name evidence="2" type="ORF">DERYTH_LOCUS4521</name>
</gene>
<accession>A0A9N9AN48</accession>
<protein>
    <submittedName>
        <fullName evidence="2">11493_t:CDS:1</fullName>
    </submittedName>
</protein>
<organism evidence="2 3">
    <name type="scientific">Dentiscutata erythropus</name>
    <dbReference type="NCBI Taxonomy" id="1348616"/>
    <lineage>
        <taxon>Eukaryota</taxon>
        <taxon>Fungi</taxon>
        <taxon>Fungi incertae sedis</taxon>
        <taxon>Mucoromycota</taxon>
        <taxon>Glomeromycotina</taxon>
        <taxon>Glomeromycetes</taxon>
        <taxon>Diversisporales</taxon>
        <taxon>Gigasporaceae</taxon>
        <taxon>Dentiscutata</taxon>
    </lineage>
</organism>
<reference evidence="2" key="1">
    <citation type="submission" date="2021-06" db="EMBL/GenBank/DDBJ databases">
        <authorList>
            <person name="Kallberg Y."/>
            <person name="Tangrot J."/>
            <person name="Rosling A."/>
        </authorList>
    </citation>
    <scope>NUCLEOTIDE SEQUENCE</scope>
    <source>
        <strain evidence="2">MA453B</strain>
    </source>
</reference>